<feature type="region of interest" description="Disordered" evidence="1">
    <location>
        <begin position="85"/>
        <end position="111"/>
    </location>
</feature>
<proteinExistence type="predicted"/>
<feature type="compositionally biased region" description="Low complexity" evidence="1">
    <location>
        <begin position="17"/>
        <end position="33"/>
    </location>
</feature>
<name>A0A1X7U7R1_AMPQE</name>
<evidence type="ECO:0000313" key="2">
    <source>
        <dbReference type="EnsemblMetazoa" id="Aqu2.1.23491_001"/>
    </source>
</evidence>
<sequence>MFATQRSQKDIWRPRFTNAAPSPPSTAAGTGTPVTHQSPASLESRNSRQFYRTPSAQQSMPPLVRASRDNDELADKLQVLERKLGQLLATSNNGTSGQGRKEKRQPKELTV</sequence>
<feature type="region of interest" description="Disordered" evidence="1">
    <location>
        <begin position="1"/>
        <end position="70"/>
    </location>
</feature>
<protein>
    <submittedName>
        <fullName evidence="2">Uncharacterized protein</fullName>
    </submittedName>
</protein>
<dbReference type="EnsemblMetazoa" id="Aqu2.1.23491_001">
    <property type="protein sequence ID" value="Aqu2.1.23491_001"/>
    <property type="gene ID" value="Aqu2.1.23491"/>
</dbReference>
<feature type="compositionally biased region" description="Polar residues" evidence="1">
    <location>
        <begin position="34"/>
        <end position="60"/>
    </location>
</feature>
<dbReference type="InParanoid" id="A0A1X7U7R1"/>
<dbReference type="AlphaFoldDB" id="A0A1X7U7R1"/>
<reference evidence="2" key="1">
    <citation type="submission" date="2017-05" db="UniProtKB">
        <authorList>
            <consortium name="EnsemblMetazoa"/>
        </authorList>
    </citation>
    <scope>IDENTIFICATION</scope>
</reference>
<accession>A0A1X7U7R1</accession>
<organism evidence="2">
    <name type="scientific">Amphimedon queenslandica</name>
    <name type="common">Sponge</name>
    <dbReference type="NCBI Taxonomy" id="400682"/>
    <lineage>
        <taxon>Eukaryota</taxon>
        <taxon>Metazoa</taxon>
        <taxon>Porifera</taxon>
        <taxon>Demospongiae</taxon>
        <taxon>Heteroscleromorpha</taxon>
        <taxon>Haplosclerida</taxon>
        <taxon>Niphatidae</taxon>
        <taxon>Amphimedon</taxon>
    </lineage>
</organism>
<evidence type="ECO:0000256" key="1">
    <source>
        <dbReference type="SAM" id="MobiDB-lite"/>
    </source>
</evidence>